<dbReference type="SUPFAM" id="SSF53448">
    <property type="entry name" value="Nucleotide-diphospho-sugar transferases"/>
    <property type="match status" value="1"/>
</dbReference>
<keyword evidence="1" id="KW-0548">Nucleotidyltransferase</keyword>
<dbReference type="STRING" id="39480.EUAN_14220"/>
<sequence length="235" mass="26626">MMKAIILMTRVPIPGKTKTRLMEVLSPEECAEIHSCFLRDIFGVMGKLEPEIDVYVSYTPEDEFRILSELLPEDVKAFPQHGETLGDRMKHAFEAVFKMGYDEVVLMGSDVPEIDLECLEESFVQLESNDMCVGPTLDGGYYLIGMKEVQSEIFSEDMKWGCNTVLEGTFRQINSQGLSVGLVTKQRDIDTGDDFEYLMNKLGAFEESGTAPRNTIDFLRKYREGGSADEKWARE</sequence>
<dbReference type="AlphaFoldDB" id="A0A1S1V6W5"/>
<dbReference type="PANTHER" id="PTHR36529">
    <property type="entry name" value="SLL1095 PROTEIN"/>
    <property type="match status" value="1"/>
</dbReference>
<keyword evidence="1" id="KW-0808">Transferase</keyword>
<comment type="caution">
    <text evidence="1">The sequence shown here is derived from an EMBL/GenBank/DDBJ whole genome shotgun (WGS) entry which is preliminary data.</text>
</comment>
<evidence type="ECO:0000313" key="2">
    <source>
        <dbReference type="Proteomes" id="UP000180254"/>
    </source>
</evidence>
<keyword evidence="2" id="KW-1185">Reference proteome</keyword>
<accession>A0A1S1V6W5</accession>
<evidence type="ECO:0000313" key="1">
    <source>
        <dbReference type="EMBL" id="OHW62351.1"/>
    </source>
</evidence>
<dbReference type="GO" id="GO:0043814">
    <property type="term" value="F:phospholactate guanylyltransferase activity"/>
    <property type="evidence" value="ECO:0007669"/>
    <property type="project" value="UniProtKB-EC"/>
</dbReference>
<dbReference type="InterPro" id="IPR029044">
    <property type="entry name" value="Nucleotide-diphossugar_trans"/>
</dbReference>
<protein>
    <submittedName>
        <fullName evidence="1">2-phospho-L-lactate guanylyltransferase</fullName>
        <ecNumber evidence="1">2.7.7.68</ecNumber>
    </submittedName>
</protein>
<dbReference type="InterPro" id="IPR018641">
    <property type="entry name" value="Trfase_1_rSAM/seldom-assoc"/>
</dbReference>
<dbReference type="Pfam" id="PF09837">
    <property type="entry name" value="DUF2064"/>
    <property type="match status" value="1"/>
</dbReference>
<dbReference type="PANTHER" id="PTHR36529:SF1">
    <property type="entry name" value="GLYCOSYLTRANSFERASE"/>
    <property type="match status" value="1"/>
</dbReference>
<reference evidence="1 2" key="1">
    <citation type="submission" date="2016-09" db="EMBL/GenBank/DDBJ databases">
        <title>Genome sequence of Eubacterium angustum.</title>
        <authorList>
            <person name="Poehlein A."/>
            <person name="Daniel R."/>
        </authorList>
    </citation>
    <scope>NUCLEOTIDE SEQUENCE [LARGE SCALE GENOMIC DNA]</scope>
    <source>
        <strain evidence="1 2">DSM 1989</strain>
    </source>
</reference>
<dbReference type="Gene3D" id="3.90.550.10">
    <property type="entry name" value="Spore Coat Polysaccharide Biosynthesis Protein SpsA, Chain A"/>
    <property type="match status" value="1"/>
</dbReference>
<proteinExistence type="predicted"/>
<dbReference type="NCBIfam" id="TIGR04282">
    <property type="entry name" value="glyco_like_cofC"/>
    <property type="match status" value="1"/>
</dbReference>
<dbReference type="OrthoDB" id="9810303at2"/>
<dbReference type="EC" id="2.7.7.68" evidence="1"/>
<organism evidence="1 2">
    <name type="scientific">Andreesenia angusta</name>
    <dbReference type="NCBI Taxonomy" id="39480"/>
    <lineage>
        <taxon>Bacteria</taxon>
        <taxon>Bacillati</taxon>
        <taxon>Bacillota</taxon>
        <taxon>Tissierellia</taxon>
        <taxon>Tissierellales</taxon>
        <taxon>Gottschalkiaceae</taxon>
        <taxon>Andreesenia</taxon>
    </lineage>
</organism>
<dbReference type="EMBL" id="MKIE01000004">
    <property type="protein sequence ID" value="OHW62351.1"/>
    <property type="molecule type" value="Genomic_DNA"/>
</dbReference>
<gene>
    <name evidence="1" type="primary">cofC</name>
    <name evidence="1" type="ORF">EUAN_14220</name>
</gene>
<name>A0A1S1V6W5_9FIRM</name>
<dbReference type="Proteomes" id="UP000180254">
    <property type="component" value="Unassembled WGS sequence"/>
</dbReference>